<dbReference type="PROSITE" id="PS51257">
    <property type="entry name" value="PROKAR_LIPOPROTEIN"/>
    <property type="match status" value="1"/>
</dbReference>
<accession>A0A6I4IQY2</accession>
<dbReference type="EMBL" id="WQLA01000006">
    <property type="protein sequence ID" value="MVN92573.1"/>
    <property type="molecule type" value="Genomic_DNA"/>
</dbReference>
<keyword evidence="1" id="KW-0449">Lipoprotein</keyword>
<evidence type="ECO:0000313" key="2">
    <source>
        <dbReference type="Proteomes" id="UP000434850"/>
    </source>
</evidence>
<dbReference type="OrthoDB" id="9766256at2"/>
<dbReference type="InterPro" id="IPR011990">
    <property type="entry name" value="TPR-like_helical_dom_sf"/>
</dbReference>
<dbReference type="InterPro" id="IPR041662">
    <property type="entry name" value="SusD-like_2"/>
</dbReference>
<dbReference type="RefSeq" id="WP_157542881.1">
    <property type="nucleotide sequence ID" value="NZ_WQLA01000006.1"/>
</dbReference>
<dbReference type="SUPFAM" id="SSF48452">
    <property type="entry name" value="TPR-like"/>
    <property type="match status" value="1"/>
</dbReference>
<dbReference type="AlphaFoldDB" id="A0A6I4IQY2"/>
<evidence type="ECO:0000313" key="1">
    <source>
        <dbReference type="EMBL" id="MVN92573.1"/>
    </source>
</evidence>
<comment type="caution">
    <text evidence="1">The sequence shown here is derived from an EMBL/GenBank/DDBJ whole genome shotgun (WGS) entry which is preliminary data.</text>
</comment>
<name>A0A6I4IQY2_9SPHI</name>
<protein>
    <submittedName>
        <fullName evidence="1">SusD/RagB family nutrient-binding outer membrane lipoprotein</fullName>
    </submittedName>
</protein>
<dbReference type="Pfam" id="PF12771">
    <property type="entry name" value="SusD-like_2"/>
    <property type="match status" value="1"/>
</dbReference>
<reference evidence="1 2" key="1">
    <citation type="submission" date="2019-12" db="EMBL/GenBank/DDBJ databases">
        <title>Mucilaginibacter sp. HME9299 genome sequencing and assembly.</title>
        <authorList>
            <person name="Kang H."/>
            <person name="Kim H."/>
            <person name="Joh K."/>
        </authorList>
    </citation>
    <scope>NUCLEOTIDE SEQUENCE [LARGE SCALE GENOMIC DNA]</scope>
    <source>
        <strain evidence="1 2">HME9299</strain>
    </source>
</reference>
<dbReference type="Gene3D" id="1.25.40.390">
    <property type="match status" value="1"/>
</dbReference>
<sequence>MKKYIYPIFALALLTVTSCKKDFFDINQNPNSPTDESVTPQVILPRALSVTAARIGTNFDYAAFWTGYWSRSGTYGQSIEIESYNITTGFNSGQWTGWYDILTDENIMEKKAVALNQPFYQAAAKTLKAIGFMYLVDQYNNVPYTRAFDIQGSILPSYDKGEDIYADLLVQLDAAAKLFKGISTVDPATQAADVMFSGDVVQWRKLVNTLRLKLLLHESQVVPAATVTNVVSQITADGAGYLAAGESATVNPGYVIAVDQQNPFYNTYKSSALGVLDQYNRANNYILGKYAGADGVVSQNPTNAGDDDPRLRYVFSAAATPTIAGATNYYRGTNFGEVLPNSDPYRAANQSDVAGPGLAKSPTQDQPLLTSIESLFMQAEAQQRGWIPGAAATTYASAITESFSYLGAPGAAAYLTRPGVVFNSTINQIVFQKYLSLIGLDNFEAYVDYRRLGVPTDLPLSANANRLDRVIPLRLQYPQAEYSYNAANVAAQGTINPQTSAIFWDK</sequence>
<proteinExistence type="predicted"/>
<keyword evidence="2" id="KW-1185">Reference proteome</keyword>
<gene>
    <name evidence="1" type="ORF">GO816_15650</name>
</gene>
<organism evidence="1 2">
    <name type="scientific">Mucilaginibacter aquatilis</name>
    <dbReference type="NCBI Taxonomy" id="1517760"/>
    <lineage>
        <taxon>Bacteria</taxon>
        <taxon>Pseudomonadati</taxon>
        <taxon>Bacteroidota</taxon>
        <taxon>Sphingobacteriia</taxon>
        <taxon>Sphingobacteriales</taxon>
        <taxon>Sphingobacteriaceae</taxon>
        <taxon>Mucilaginibacter</taxon>
    </lineage>
</organism>
<dbReference type="Proteomes" id="UP000434850">
    <property type="component" value="Unassembled WGS sequence"/>
</dbReference>